<proteinExistence type="predicted"/>
<sequence>MNPHLEAMPDFTTDRHAAARQRLVDCGIAENLIIPTLEDIWRDHNTEQCDNWDERLHLEEQEVQEAERVAAEEANMCRQALEEEVELAK</sequence>
<dbReference type="HOGENOM" id="CLU_2455383_0_0_1"/>
<organism evidence="2 3">
    <name type="scientific">Paxillus rubicundulus Ve08.2h10</name>
    <dbReference type="NCBI Taxonomy" id="930991"/>
    <lineage>
        <taxon>Eukaryota</taxon>
        <taxon>Fungi</taxon>
        <taxon>Dikarya</taxon>
        <taxon>Basidiomycota</taxon>
        <taxon>Agaricomycotina</taxon>
        <taxon>Agaricomycetes</taxon>
        <taxon>Agaricomycetidae</taxon>
        <taxon>Boletales</taxon>
        <taxon>Paxilineae</taxon>
        <taxon>Paxillaceae</taxon>
        <taxon>Paxillus</taxon>
    </lineage>
</organism>
<dbReference type="EMBL" id="KN825988">
    <property type="protein sequence ID" value="KIK80561.1"/>
    <property type="molecule type" value="Genomic_DNA"/>
</dbReference>
<keyword evidence="1" id="KW-0175">Coiled coil</keyword>
<gene>
    <name evidence="2" type="ORF">PAXRUDRAFT_833457</name>
</gene>
<name>A0A0D0D9R4_9AGAM</name>
<dbReference type="AlphaFoldDB" id="A0A0D0D9R4"/>
<reference evidence="3" key="2">
    <citation type="submission" date="2015-01" db="EMBL/GenBank/DDBJ databases">
        <title>Evolutionary Origins and Diversification of the Mycorrhizal Mutualists.</title>
        <authorList>
            <consortium name="DOE Joint Genome Institute"/>
            <consortium name="Mycorrhizal Genomics Consortium"/>
            <person name="Kohler A."/>
            <person name="Kuo A."/>
            <person name="Nagy L.G."/>
            <person name="Floudas D."/>
            <person name="Copeland A."/>
            <person name="Barry K.W."/>
            <person name="Cichocki N."/>
            <person name="Veneault-Fourrey C."/>
            <person name="LaButti K."/>
            <person name="Lindquist E.A."/>
            <person name="Lipzen A."/>
            <person name="Lundell T."/>
            <person name="Morin E."/>
            <person name="Murat C."/>
            <person name="Riley R."/>
            <person name="Ohm R."/>
            <person name="Sun H."/>
            <person name="Tunlid A."/>
            <person name="Henrissat B."/>
            <person name="Grigoriev I.V."/>
            <person name="Hibbett D.S."/>
            <person name="Martin F."/>
        </authorList>
    </citation>
    <scope>NUCLEOTIDE SEQUENCE [LARGE SCALE GENOMIC DNA]</scope>
    <source>
        <strain evidence="3">Ve08.2h10</strain>
    </source>
</reference>
<evidence type="ECO:0000313" key="2">
    <source>
        <dbReference type="EMBL" id="KIK80561.1"/>
    </source>
</evidence>
<reference evidence="2 3" key="1">
    <citation type="submission" date="2014-04" db="EMBL/GenBank/DDBJ databases">
        <authorList>
            <consortium name="DOE Joint Genome Institute"/>
            <person name="Kuo A."/>
            <person name="Kohler A."/>
            <person name="Jargeat P."/>
            <person name="Nagy L.G."/>
            <person name="Floudas D."/>
            <person name="Copeland A."/>
            <person name="Barry K.W."/>
            <person name="Cichocki N."/>
            <person name="Veneault-Fourrey C."/>
            <person name="LaButti K."/>
            <person name="Lindquist E.A."/>
            <person name="Lipzen A."/>
            <person name="Lundell T."/>
            <person name="Morin E."/>
            <person name="Murat C."/>
            <person name="Sun H."/>
            <person name="Tunlid A."/>
            <person name="Henrissat B."/>
            <person name="Grigoriev I.V."/>
            <person name="Hibbett D.S."/>
            <person name="Martin F."/>
            <person name="Nordberg H.P."/>
            <person name="Cantor M.N."/>
            <person name="Hua S.X."/>
        </authorList>
    </citation>
    <scope>NUCLEOTIDE SEQUENCE [LARGE SCALE GENOMIC DNA]</scope>
    <source>
        <strain evidence="2 3">Ve08.2h10</strain>
    </source>
</reference>
<dbReference type="InParanoid" id="A0A0D0D9R4"/>
<feature type="coiled-coil region" evidence="1">
    <location>
        <begin position="49"/>
        <end position="83"/>
    </location>
</feature>
<protein>
    <submittedName>
        <fullName evidence="2">Uncharacterized protein</fullName>
    </submittedName>
</protein>
<evidence type="ECO:0000313" key="3">
    <source>
        <dbReference type="Proteomes" id="UP000054538"/>
    </source>
</evidence>
<dbReference type="Proteomes" id="UP000054538">
    <property type="component" value="Unassembled WGS sequence"/>
</dbReference>
<accession>A0A0D0D9R4</accession>
<evidence type="ECO:0000256" key="1">
    <source>
        <dbReference type="SAM" id="Coils"/>
    </source>
</evidence>
<keyword evidence="3" id="KW-1185">Reference proteome</keyword>